<proteinExistence type="predicted"/>
<sequence>MASVASFRRPNSSRRLQTTCRASSKVQCAARAQHRAQKQRVPLATKFDVNSNVECTTAASTSKLVLPRTLLRPVLREVDSAPLVAAYPSLAGVPAGYIRDRLPERTPTMRAALAAVKISLSKSRLPSEVQILINDAVAAACPTHMLAVYGDAPLPSGDKRPVRLFPIHDLVFGAHCVALPALPPSQRRTGSPRATLPVVPLRLPSPDTFALLHGYLYTQSLAALAPPCDADLLRLAAHAHRIRGLWSNACELGVVDERLYGAVEEAWVRTLGAMQACS</sequence>
<evidence type="ECO:0000313" key="2">
    <source>
        <dbReference type="Proteomes" id="UP001219525"/>
    </source>
</evidence>
<dbReference type="EMBL" id="JARJCW010000015">
    <property type="protein sequence ID" value="KAJ7216493.1"/>
    <property type="molecule type" value="Genomic_DNA"/>
</dbReference>
<gene>
    <name evidence="1" type="ORF">GGX14DRAFT_358985</name>
</gene>
<reference evidence="1" key="1">
    <citation type="submission" date="2023-03" db="EMBL/GenBank/DDBJ databases">
        <title>Massive genome expansion in bonnet fungi (Mycena s.s.) driven by repeated elements and novel gene families across ecological guilds.</title>
        <authorList>
            <consortium name="Lawrence Berkeley National Laboratory"/>
            <person name="Harder C.B."/>
            <person name="Miyauchi S."/>
            <person name="Viragh M."/>
            <person name="Kuo A."/>
            <person name="Thoen E."/>
            <person name="Andreopoulos B."/>
            <person name="Lu D."/>
            <person name="Skrede I."/>
            <person name="Drula E."/>
            <person name="Henrissat B."/>
            <person name="Morin E."/>
            <person name="Kohler A."/>
            <person name="Barry K."/>
            <person name="LaButti K."/>
            <person name="Morin E."/>
            <person name="Salamov A."/>
            <person name="Lipzen A."/>
            <person name="Mereny Z."/>
            <person name="Hegedus B."/>
            <person name="Baldrian P."/>
            <person name="Stursova M."/>
            <person name="Weitz H."/>
            <person name="Taylor A."/>
            <person name="Grigoriev I.V."/>
            <person name="Nagy L.G."/>
            <person name="Martin F."/>
            <person name="Kauserud H."/>
        </authorList>
    </citation>
    <scope>NUCLEOTIDE SEQUENCE</scope>
    <source>
        <strain evidence="1">9144</strain>
    </source>
</reference>
<protein>
    <submittedName>
        <fullName evidence="1">Uncharacterized protein</fullName>
    </submittedName>
</protein>
<name>A0AAD6VUI0_9AGAR</name>
<accession>A0AAD6VUI0</accession>
<organism evidence="1 2">
    <name type="scientific">Mycena pura</name>
    <dbReference type="NCBI Taxonomy" id="153505"/>
    <lineage>
        <taxon>Eukaryota</taxon>
        <taxon>Fungi</taxon>
        <taxon>Dikarya</taxon>
        <taxon>Basidiomycota</taxon>
        <taxon>Agaricomycotina</taxon>
        <taxon>Agaricomycetes</taxon>
        <taxon>Agaricomycetidae</taxon>
        <taxon>Agaricales</taxon>
        <taxon>Marasmiineae</taxon>
        <taxon>Mycenaceae</taxon>
        <taxon>Mycena</taxon>
    </lineage>
</organism>
<comment type="caution">
    <text evidence="1">The sequence shown here is derived from an EMBL/GenBank/DDBJ whole genome shotgun (WGS) entry which is preliminary data.</text>
</comment>
<keyword evidence="2" id="KW-1185">Reference proteome</keyword>
<dbReference type="AlphaFoldDB" id="A0AAD6VUI0"/>
<dbReference type="Proteomes" id="UP001219525">
    <property type="component" value="Unassembled WGS sequence"/>
</dbReference>
<evidence type="ECO:0000313" key="1">
    <source>
        <dbReference type="EMBL" id="KAJ7216493.1"/>
    </source>
</evidence>